<protein>
    <submittedName>
        <fullName evidence="1">Uncharacterized protein</fullName>
    </submittedName>
</protein>
<sequence>LDLEINDSHWVLSRKRFVKAEVLKEVGIVFFNGLAADSTNTGIVKQIA</sequence>
<accession>A0A4Y2BEN5</accession>
<name>A0A4Y2BEN5_ARAVE</name>
<reference evidence="1 2" key="1">
    <citation type="journal article" date="2019" name="Sci. Rep.">
        <title>Orb-weaving spider Araneus ventricosus genome elucidates the spidroin gene catalogue.</title>
        <authorList>
            <person name="Kono N."/>
            <person name="Nakamura H."/>
            <person name="Ohtoshi R."/>
            <person name="Moran D.A.P."/>
            <person name="Shinohara A."/>
            <person name="Yoshida Y."/>
            <person name="Fujiwara M."/>
            <person name="Mori M."/>
            <person name="Tomita M."/>
            <person name="Arakawa K."/>
        </authorList>
    </citation>
    <scope>NUCLEOTIDE SEQUENCE [LARGE SCALE GENOMIC DNA]</scope>
</reference>
<dbReference type="AlphaFoldDB" id="A0A4Y2BEN5"/>
<evidence type="ECO:0000313" key="1">
    <source>
        <dbReference type="EMBL" id="GBL90742.1"/>
    </source>
</evidence>
<dbReference type="Proteomes" id="UP000499080">
    <property type="component" value="Unassembled WGS sequence"/>
</dbReference>
<dbReference type="EMBL" id="BGPR01159582">
    <property type="protein sequence ID" value="GBL90742.1"/>
    <property type="molecule type" value="Genomic_DNA"/>
</dbReference>
<organism evidence="1 2">
    <name type="scientific">Araneus ventricosus</name>
    <name type="common">Orbweaver spider</name>
    <name type="synonym">Epeira ventricosa</name>
    <dbReference type="NCBI Taxonomy" id="182803"/>
    <lineage>
        <taxon>Eukaryota</taxon>
        <taxon>Metazoa</taxon>
        <taxon>Ecdysozoa</taxon>
        <taxon>Arthropoda</taxon>
        <taxon>Chelicerata</taxon>
        <taxon>Arachnida</taxon>
        <taxon>Araneae</taxon>
        <taxon>Araneomorphae</taxon>
        <taxon>Entelegynae</taxon>
        <taxon>Araneoidea</taxon>
        <taxon>Araneidae</taxon>
        <taxon>Araneus</taxon>
    </lineage>
</organism>
<gene>
    <name evidence="1" type="ORF">AVEN_233109_1</name>
</gene>
<comment type="caution">
    <text evidence="1">The sequence shown here is derived from an EMBL/GenBank/DDBJ whole genome shotgun (WGS) entry which is preliminary data.</text>
</comment>
<evidence type="ECO:0000313" key="2">
    <source>
        <dbReference type="Proteomes" id="UP000499080"/>
    </source>
</evidence>
<keyword evidence="2" id="KW-1185">Reference proteome</keyword>
<feature type="non-terminal residue" evidence="1">
    <location>
        <position position="1"/>
    </location>
</feature>
<proteinExistence type="predicted"/>